<dbReference type="Proteomes" id="UP001362999">
    <property type="component" value="Unassembled WGS sequence"/>
</dbReference>
<keyword evidence="2" id="KW-1185">Reference proteome</keyword>
<gene>
    <name evidence="1" type="ORF">R3P38DRAFT_2809359</name>
</gene>
<organism evidence="1 2">
    <name type="scientific">Favolaschia claudopus</name>
    <dbReference type="NCBI Taxonomy" id="2862362"/>
    <lineage>
        <taxon>Eukaryota</taxon>
        <taxon>Fungi</taxon>
        <taxon>Dikarya</taxon>
        <taxon>Basidiomycota</taxon>
        <taxon>Agaricomycotina</taxon>
        <taxon>Agaricomycetes</taxon>
        <taxon>Agaricomycetidae</taxon>
        <taxon>Agaricales</taxon>
        <taxon>Marasmiineae</taxon>
        <taxon>Mycenaceae</taxon>
        <taxon>Favolaschia</taxon>
    </lineage>
</organism>
<name>A0AAV9ZDX3_9AGAR</name>
<comment type="caution">
    <text evidence="1">The sequence shown here is derived from an EMBL/GenBank/DDBJ whole genome shotgun (WGS) entry which is preliminary data.</text>
</comment>
<accession>A0AAV9ZDX3</accession>
<dbReference type="AlphaFoldDB" id="A0AAV9ZDX3"/>
<proteinExistence type="predicted"/>
<reference evidence="1 2" key="1">
    <citation type="journal article" date="2024" name="J Genomics">
        <title>Draft genome sequencing and assembly of Favolaschia claudopus CIRM-BRFM 2984 isolated from oak limbs.</title>
        <authorList>
            <person name="Navarro D."/>
            <person name="Drula E."/>
            <person name="Chaduli D."/>
            <person name="Cazenave R."/>
            <person name="Ahrendt S."/>
            <person name="Wang J."/>
            <person name="Lipzen A."/>
            <person name="Daum C."/>
            <person name="Barry K."/>
            <person name="Grigoriev I.V."/>
            <person name="Favel A."/>
            <person name="Rosso M.N."/>
            <person name="Martin F."/>
        </authorList>
    </citation>
    <scope>NUCLEOTIDE SEQUENCE [LARGE SCALE GENOMIC DNA]</scope>
    <source>
        <strain evidence="1 2">CIRM-BRFM 2984</strain>
    </source>
</reference>
<sequence>MFQRILARTRRLTDHNSLEQSLSPVPHTMSQTEEFSSDLLSRKGYSVNGSVKGMMLATDIHLPVVVPVMYNIGVDIETATIYDLFIHAWVAYSGLAHVVDMAQGARTVIAHHGVVLETPYTIFYTPQKVAEPKNNSVATNKGKTFFRGNILVIKHTAENTPLDISAAEGPRITMLVRKQLEEGLLV</sequence>
<evidence type="ECO:0000313" key="2">
    <source>
        <dbReference type="Proteomes" id="UP001362999"/>
    </source>
</evidence>
<evidence type="ECO:0000313" key="1">
    <source>
        <dbReference type="EMBL" id="KAK6978173.1"/>
    </source>
</evidence>
<dbReference type="EMBL" id="JAWWNJ010000161">
    <property type="protein sequence ID" value="KAK6978173.1"/>
    <property type="molecule type" value="Genomic_DNA"/>
</dbReference>
<protein>
    <submittedName>
        <fullName evidence="1">Uncharacterized protein</fullName>
    </submittedName>
</protein>